<dbReference type="InterPro" id="IPR036390">
    <property type="entry name" value="WH_DNA-bd_sf"/>
</dbReference>
<evidence type="ECO:0000256" key="2">
    <source>
        <dbReference type="ARBA" id="ARBA00008894"/>
    </source>
</evidence>
<evidence type="ECO:0000259" key="4">
    <source>
        <dbReference type="SMART" id="SM01074"/>
    </source>
</evidence>
<protein>
    <submittedName>
        <fullName evidence="5">Replication origin binding protein</fullName>
    </submittedName>
</protein>
<proteinExistence type="inferred from homology"/>
<keyword evidence="3" id="KW-0235">DNA replication</keyword>
<organism evidence="5 6">
    <name type="scientific">Lithospermum erythrorhizon</name>
    <name type="common">Purple gromwell</name>
    <name type="synonym">Lithospermum officinale var. erythrorhizon</name>
    <dbReference type="NCBI Taxonomy" id="34254"/>
    <lineage>
        <taxon>Eukaryota</taxon>
        <taxon>Viridiplantae</taxon>
        <taxon>Streptophyta</taxon>
        <taxon>Embryophyta</taxon>
        <taxon>Tracheophyta</taxon>
        <taxon>Spermatophyta</taxon>
        <taxon>Magnoliopsida</taxon>
        <taxon>eudicotyledons</taxon>
        <taxon>Gunneridae</taxon>
        <taxon>Pentapetalae</taxon>
        <taxon>asterids</taxon>
        <taxon>lamiids</taxon>
        <taxon>Boraginales</taxon>
        <taxon>Boraginaceae</taxon>
        <taxon>Boraginoideae</taxon>
        <taxon>Lithospermeae</taxon>
        <taxon>Lithospermum</taxon>
    </lineage>
</organism>
<dbReference type="Gene3D" id="1.10.8.60">
    <property type="match status" value="1"/>
</dbReference>
<dbReference type="InterPro" id="IPR054425">
    <property type="entry name" value="Cdc6_ORC1-like_ATPase_lid"/>
</dbReference>
<dbReference type="InterPro" id="IPR050311">
    <property type="entry name" value="ORC1/CDC6"/>
</dbReference>
<evidence type="ECO:0000256" key="1">
    <source>
        <dbReference type="ARBA" id="ARBA00006184"/>
    </source>
</evidence>
<comment type="similarity">
    <text evidence="1">Belongs to the CDC6/cdc18 family.</text>
</comment>
<dbReference type="InterPro" id="IPR015163">
    <property type="entry name" value="Cdc6_C"/>
</dbReference>
<dbReference type="EMBL" id="BAABME010008195">
    <property type="protein sequence ID" value="GAA0172583.1"/>
    <property type="molecule type" value="Genomic_DNA"/>
</dbReference>
<name>A0AAV3R9F8_LITER</name>
<accession>A0AAV3R9F8</accession>
<feature type="domain" description="Cdc6 C-terminal" evidence="4">
    <location>
        <begin position="134"/>
        <end position="206"/>
    </location>
</feature>
<evidence type="ECO:0000256" key="3">
    <source>
        <dbReference type="ARBA" id="ARBA00022705"/>
    </source>
</evidence>
<dbReference type="Pfam" id="PF22606">
    <property type="entry name" value="Cdc6-ORC-like_ATPase_lid"/>
    <property type="match status" value="1"/>
</dbReference>
<dbReference type="GO" id="GO:0033314">
    <property type="term" value="P:mitotic DNA replication checkpoint signaling"/>
    <property type="evidence" value="ECO:0007669"/>
    <property type="project" value="TreeGrafter"/>
</dbReference>
<evidence type="ECO:0000313" key="6">
    <source>
        <dbReference type="Proteomes" id="UP001454036"/>
    </source>
</evidence>
<dbReference type="SMART" id="SM01074">
    <property type="entry name" value="Cdc6_C"/>
    <property type="match status" value="1"/>
</dbReference>
<dbReference type="GO" id="GO:0006270">
    <property type="term" value="P:DNA replication initiation"/>
    <property type="evidence" value="ECO:0007669"/>
    <property type="project" value="TreeGrafter"/>
</dbReference>
<dbReference type="Pfam" id="PF09079">
    <property type="entry name" value="WHD_Cdc6"/>
    <property type="match status" value="1"/>
</dbReference>
<keyword evidence="6" id="KW-1185">Reference proteome</keyword>
<reference evidence="5 6" key="1">
    <citation type="submission" date="2024-01" db="EMBL/GenBank/DDBJ databases">
        <title>The complete chloroplast genome sequence of Lithospermum erythrorhizon: insights into the phylogenetic relationship among Boraginaceae species and the maternal lineages of purple gromwells.</title>
        <authorList>
            <person name="Okada T."/>
            <person name="Watanabe K."/>
        </authorList>
    </citation>
    <scope>NUCLEOTIDE SEQUENCE [LARGE SCALE GENOMIC DNA]</scope>
</reference>
<gene>
    <name evidence="5" type="ORF">LIER_26382</name>
</gene>
<sequence>MIITFRAYSKDQIIKILCQRLTTLPYTAFQPQALELCARRVAAASGDMRKALWVCRSAIEILEAEIKESLSISQSSSLEQACFDNQKAAICNGPTKKEFSIVRVDHVAAALSKAYKSPVVDTIQSLPQHQQLILCSAVKLFRGKKKDSTVGELNKFYADVCKSTLIPPVGTVELSSMCRVLADQGLIKLGQSREDKLKRVDANAYLCLYTKVYLASREDDGKQCCQMLSSPQEIITELAEVAVSFVMFFLVFGTSRRSRPRKQLAQQYCSSNSSCKLARMMQALKSVLFSIDKGIIFHLFVPYQLSNMLNLGVSFTTQKGSHIGPHGIIVVDRRVSLRSGHSMQ</sequence>
<dbReference type="AlphaFoldDB" id="A0AAV3R9F8"/>
<dbReference type="InterPro" id="IPR036388">
    <property type="entry name" value="WH-like_DNA-bd_sf"/>
</dbReference>
<dbReference type="SUPFAM" id="SSF52540">
    <property type="entry name" value="P-loop containing nucleoside triphosphate hydrolases"/>
    <property type="match status" value="1"/>
</dbReference>
<dbReference type="GO" id="GO:0003688">
    <property type="term" value="F:DNA replication origin binding"/>
    <property type="evidence" value="ECO:0007669"/>
    <property type="project" value="TreeGrafter"/>
</dbReference>
<dbReference type="CDD" id="cd08768">
    <property type="entry name" value="Cdc6_C"/>
    <property type="match status" value="1"/>
</dbReference>
<dbReference type="Proteomes" id="UP001454036">
    <property type="component" value="Unassembled WGS sequence"/>
</dbReference>
<evidence type="ECO:0000313" key="5">
    <source>
        <dbReference type="EMBL" id="GAA0172583.1"/>
    </source>
</evidence>
<comment type="similarity">
    <text evidence="2">Belongs to the disease resistance NB-LRR family.</text>
</comment>
<dbReference type="SUPFAM" id="SSF46785">
    <property type="entry name" value="Winged helix' DNA-binding domain"/>
    <property type="match status" value="1"/>
</dbReference>
<dbReference type="InterPro" id="IPR027417">
    <property type="entry name" value="P-loop_NTPase"/>
</dbReference>
<dbReference type="GO" id="GO:0005634">
    <property type="term" value="C:nucleus"/>
    <property type="evidence" value="ECO:0007669"/>
    <property type="project" value="TreeGrafter"/>
</dbReference>
<dbReference type="PANTHER" id="PTHR10763">
    <property type="entry name" value="CELL DIVISION CONTROL PROTEIN 6-RELATED"/>
    <property type="match status" value="1"/>
</dbReference>
<dbReference type="Gene3D" id="1.10.10.10">
    <property type="entry name" value="Winged helix-like DNA-binding domain superfamily/Winged helix DNA-binding domain"/>
    <property type="match status" value="1"/>
</dbReference>
<comment type="caution">
    <text evidence="5">The sequence shown here is derived from an EMBL/GenBank/DDBJ whole genome shotgun (WGS) entry which is preliminary data.</text>
</comment>
<dbReference type="PANTHER" id="PTHR10763:SF26">
    <property type="entry name" value="CELL DIVISION CONTROL PROTEIN 6 HOMOLOG"/>
    <property type="match status" value="1"/>
</dbReference>